<organism evidence="1 2">
    <name type="scientific">Halosquirtibacter laminarini</name>
    <dbReference type="NCBI Taxonomy" id="3374600"/>
    <lineage>
        <taxon>Bacteria</taxon>
        <taxon>Pseudomonadati</taxon>
        <taxon>Bacteroidota</taxon>
        <taxon>Bacteroidia</taxon>
        <taxon>Marinilabiliales</taxon>
        <taxon>Prolixibacteraceae</taxon>
        <taxon>Halosquirtibacter</taxon>
    </lineage>
</organism>
<keyword evidence="2" id="KW-1185">Reference proteome</keyword>
<protein>
    <submittedName>
        <fullName evidence="1">Preprotein translocase subunit SecG</fullName>
    </submittedName>
</protein>
<name>A0AC61NF92_9BACT</name>
<dbReference type="Proteomes" id="UP000826212">
    <property type="component" value="Chromosome"/>
</dbReference>
<accession>A0AC61NF92</accession>
<evidence type="ECO:0000313" key="2">
    <source>
        <dbReference type="Proteomes" id="UP000826212"/>
    </source>
</evidence>
<sequence>MYSALIITMIIVSILLILIVLVQNPKGGGLSSSFSGSTQIMSVKNQKDRLSRTTWTFACIIFFLCLVSSAVLPNRTQQSATHIKTEQLENITPDAGLQEAPIATPVATPAQDTEDNNEVK</sequence>
<proteinExistence type="predicted"/>
<evidence type="ECO:0000313" key="1">
    <source>
        <dbReference type="EMBL" id="QZE14261.1"/>
    </source>
</evidence>
<dbReference type="EMBL" id="CP081303">
    <property type="protein sequence ID" value="QZE14261.1"/>
    <property type="molecule type" value="Genomic_DNA"/>
</dbReference>
<gene>
    <name evidence="1" type="primary">secG</name>
    <name evidence="1" type="ORF">K4L44_17395</name>
</gene>
<reference evidence="1" key="1">
    <citation type="submission" date="2021-08" db="EMBL/GenBank/DDBJ databases">
        <title>Novel anaerobic bacterium isolated from sea squirt in East Sea, Republic of Korea.</title>
        <authorList>
            <person name="Nguyen T.H."/>
            <person name="Li Z."/>
            <person name="Lee Y.-J."/>
            <person name="Ko J."/>
            <person name="Kim S.-G."/>
        </authorList>
    </citation>
    <scope>NUCLEOTIDE SEQUENCE</scope>
    <source>
        <strain evidence="1">KCTC 25031</strain>
    </source>
</reference>